<dbReference type="InterPro" id="IPR001296">
    <property type="entry name" value="Glyco_trans_1"/>
</dbReference>
<organism evidence="3 4">
    <name type="scientific">Candidatus Uhrbacteria bacterium CG22_combo_CG10-13_8_21_14_all_47_17</name>
    <dbReference type="NCBI Taxonomy" id="1975041"/>
    <lineage>
        <taxon>Bacteria</taxon>
        <taxon>Candidatus Uhriibacteriota</taxon>
    </lineage>
</organism>
<evidence type="ECO:0000259" key="1">
    <source>
        <dbReference type="Pfam" id="PF00534"/>
    </source>
</evidence>
<sequence>TKNKTPKIALVHDYLIQDGGAERVLLAFHELYPRAPIFTLFHHPEHTHEGFKHADIRVSALNRLPFAQKRYQWYLPFMAEAIENFDLTGYDIVLSSSSSFAKGVIADPNGVHICYLHTPTRFLWQERLGYINDLPQPKIVKQFLPSFLHRLRQWDRLAAERPDILLTNSQTSHARIRRFYQRDSLVIEPPVDIDHIPLSVKPGTFWLTGGRLVAYKRFDLVVRAFAKLNLPLKIFGDGPEREKLKKLAGPKTEFLGHISEREKLDLFHNAIAFLHPQIEDFGITAVEAMAAGRPIIAFGQGGAAETVLDGITGEFFEVQCWEDIGNAALRFDPSHYDPRRIRAHAERFSKTRFKERIRAFVDEVSNNN</sequence>
<dbReference type="GO" id="GO:0016757">
    <property type="term" value="F:glycosyltransferase activity"/>
    <property type="evidence" value="ECO:0007669"/>
    <property type="project" value="InterPro"/>
</dbReference>
<name>A0A2H0BSK5_9BACT</name>
<dbReference type="Proteomes" id="UP000231581">
    <property type="component" value="Unassembled WGS sequence"/>
</dbReference>
<dbReference type="InterPro" id="IPR028098">
    <property type="entry name" value="Glyco_trans_4-like_N"/>
</dbReference>
<dbReference type="InterPro" id="IPR050194">
    <property type="entry name" value="Glycosyltransferase_grp1"/>
</dbReference>
<gene>
    <name evidence="3" type="ORF">COX00_01745</name>
</gene>
<dbReference type="SUPFAM" id="SSF53756">
    <property type="entry name" value="UDP-Glycosyltransferase/glycogen phosphorylase"/>
    <property type="match status" value="1"/>
</dbReference>
<dbReference type="Pfam" id="PF13439">
    <property type="entry name" value="Glyco_transf_4"/>
    <property type="match status" value="1"/>
</dbReference>
<evidence type="ECO:0000313" key="3">
    <source>
        <dbReference type="EMBL" id="PIP60666.1"/>
    </source>
</evidence>
<evidence type="ECO:0000313" key="4">
    <source>
        <dbReference type="Proteomes" id="UP000231581"/>
    </source>
</evidence>
<accession>A0A2H0BSK5</accession>
<dbReference type="PANTHER" id="PTHR45947">
    <property type="entry name" value="SULFOQUINOVOSYL TRANSFERASE SQD2"/>
    <property type="match status" value="1"/>
</dbReference>
<keyword evidence="3" id="KW-0808">Transferase</keyword>
<dbReference type="Gene3D" id="3.40.50.2000">
    <property type="entry name" value="Glycogen Phosphorylase B"/>
    <property type="match status" value="2"/>
</dbReference>
<comment type="caution">
    <text evidence="3">The sequence shown here is derived from an EMBL/GenBank/DDBJ whole genome shotgun (WGS) entry which is preliminary data.</text>
</comment>
<dbReference type="Pfam" id="PF00534">
    <property type="entry name" value="Glycos_transf_1"/>
    <property type="match status" value="1"/>
</dbReference>
<feature type="non-terminal residue" evidence="3">
    <location>
        <position position="1"/>
    </location>
</feature>
<dbReference type="PANTHER" id="PTHR45947:SF3">
    <property type="entry name" value="SULFOQUINOVOSYL TRANSFERASE SQD2"/>
    <property type="match status" value="1"/>
</dbReference>
<reference evidence="3 4" key="1">
    <citation type="submission" date="2017-09" db="EMBL/GenBank/DDBJ databases">
        <title>Depth-based differentiation of microbial function through sediment-hosted aquifers and enrichment of novel symbionts in the deep terrestrial subsurface.</title>
        <authorList>
            <person name="Probst A.J."/>
            <person name="Ladd B."/>
            <person name="Jarett J.K."/>
            <person name="Geller-Mcgrath D.E."/>
            <person name="Sieber C.M."/>
            <person name="Emerson J.B."/>
            <person name="Anantharaman K."/>
            <person name="Thomas B.C."/>
            <person name="Malmstrom R."/>
            <person name="Stieglmeier M."/>
            <person name="Klingl A."/>
            <person name="Woyke T."/>
            <person name="Ryan C.M."/>
            <person name="Banfield J.F."/>
        </authorList>
    </citation>
    <scope>NUCLEOTIDE SEQUENCE [LARGE SCALE GENOMIC DNA]</scope>
    <source>
        <strain evidence="3">CG22_combo_CG10-13_8_21_14_all_47_17</strain>
    </source>
</reference>
<dbReference type="EMBL" id="PCSZ01000039">
    <property type="protein sequence ID" value="PIP60666.1"/>
    <property type="molecule type" value="Genomic_DNA"/>
</dbReference>
<protein>
    <submittedName>
        <fullName evidence="3">Glycosyl transferase</fullName>
    </submittedName>
</protein>
<evidence type="ECO:0000259" key="2">
    <source>
        <dbReference type="Pfam" id="PF13439"/>
    </source>
</evidence>
<dbReference type="AlphaFoldDB" id="A0A2H0BSK5"/>
<feature type="domain" description="Glycosyltransferase subfamily 4-like N-terminal" evidence="2">
    <location>
        <begin position="19"/>
        <end position="194"/>
    </location>
</feature>
<proteinExistence type="predicted"/>
<feature type="domain" description="Glycosyl transferase family 1" evidence="1">
    <location>
        <begin position="206"/>
        <end position="327"/>
    </location>
</feature>